<reference evidence="11 12" key="1">
    <citation type="submission" date="2025-04" db="UniProtKB">
        <authorList>
            <consortium name="RefSeq"/>
        </authorList>
    </citation>
    <scope>IDENTIFICATION</scope>
</reference>
<keyword evidence="7" id="KW-0496">Mitochondrion</keyword>
<dbReference type="InterPro" id="IPR037169">
    <property type="entry name" value="Cytochrome_c_oxidase_VIc_sf"/>
</dbReference>
<name>A0A6I9WTI9_9HYME</name>
<accession>A0A6I9WTI9</accession>
<gene>
    <name evidence="11 12" type="primary">LOC105432582</name>
</gene>
<dbReference type="Pfam" id="PF02937">
    <property type="entry name" value="COX6C"/>
    <property type="match status" value="1"/>
</dbReference>
<dbReference type="SUPFAM" id="SSF81415">
    <property type="entry name" value="Mitochondrial cytochrome c oxidase subunit VIc"/>
    <property type="match status" value="1"/>
</dbReference>
<dbReference type="PANTHER" id="PTHR48416:SF1">
    <property type="entry name" value="CYTOCHROME C OXIDASE SUBUNIT 6C"/>
    <property type="match status" value="1"/>
</dbReference>
<keyword evidence="10" id="KW-1185">Reference proteome</keyword>
<evidence type="ECO:0000256" key="8">
    <source>
        <dbReference type="ARBA" id="ARBA00023136"/>
    </source>
</evidence>
<keyword evidence="4 9" id="KW-0812">Transmembrane</keyword>
<dbReference type="KEGG" id="pbar:105432582"/>
<evidence type="ECO:0000313" key="10">
    <source>
        <dbReference type="Proteomes" id="UP000504615"/>
    </source>
</evidence>
<dbReference type="Gene3D" id="4.10.93.10">
    <property type="entry name" value="Mitochondrial cytochrome c oxidase subunit VIc/VIIs"/>
    <property type="match status" value="1"/>
</dbReference>
<dbReference type="InterPro" id="IPR034884">
    <property type="entry name" value="Cytochrome_c_oxidase_VIc/VIIs"/>
</dbReference>
<protein>
    <submittedName>
        <fullName evidence="11 12">Cytochrome c oxidase subunit 6C</fullName>
    </submittedName>
</protein>
<organism evidence="10 12">
    <name type="scientific">Pogonomyrmex barbatus</name>
    <name type="common">red harvester ant</name>
    <dbReference type="NCBI Taxonomy" id="144034"/>
    <lineage>
        <taxon>Eukaryota</taxon>
        <taxon>Metazoa</taxon>
        <taxon>Ecdysozoa</taxon>
        <taxon>Arthropoda</taxon>
        <taxon>Hexapoda</taxon>
        <taxon>Insecta</taxon>
        <taxon>Pterygota</taxon>
        <taxon>Neoptera</taxon>
        <taxon>Endopterygota</taxon>
        <taxon>Hymenoptera</taxon>
        <taxon>Apocrita</taxon>
        <taxon>Aculeata</taxon>
        <taxon>Formicoidea</taxon>
        <taxon>Formicidae</taxon>
        <taxon>Myrmicinae</taxon>
        <taxon>Pogonomyrmex</taxon>
    </lineage>
</organism>
<dbReference type="GeneID" id="105432582"/>
<dbReference type="Proteomes" id="UP000504615">
    <property type="component" value="Unplaced"/>
</dbReference>
<dbReference type="RefSeq" id="XP_011645752.1">
    <property type="nucleotide sequence ID" value="XM_011647450.1"/>
</dbReference>
<evidence type="ECO:0000256" key="9">
    <source>
        <dbReference type="SAM" id="Phobius"/>
    </source>
</evidence>
<keyword evidence="6 9" id="KW-1133">Transmembrane helix</keyword>
<dbReference type="PANTHER" id="PTHR48416">
    <property type="entry name" value="CYTOCHROME C OXIDASE SUBUNIT 6C"/>
    <property type="match status" value="1"/>
</dbReference>
<dbReference type="OrthoDB" id="10051322at2759"/>
<evidence type="ECO:0000256" key="6">
    <source>
        <dbReference type="ARBA" id="ARBA00022989"/>
    </source>
</evidence>
<comment type="similarity">
    <text evidence="3">Belongs to the cytochrome c oxidase subunit 6c family.</text>
</comment>
<evidence type="ECO:0000256" key="4">
    <source>
        <dbReference type="ARBA" id="ARBA00022692"/>
    </source>
</evidence>
<evidence type="ECO:0000256" key="1">
    <source>
        <dbReference type="ARBA" id="ARBA00004434"/>
    </source>
</evidence>
<evidence type="ECO:0000256" key="7">
    <source>
        <dbReference type="ARBA" id="ARBA00023128"/>
    </source>
</evidence>
<proteinExistence type="inferred from homology"/>
<dbReference type="AlphaFoldDB" id="A0A6I9WTI9"/>
<keyword evidence="5" id="KW-0999">Mitochondrion inner membrane</keyword>
<evidence type="ECO:0000313" key="12">
    <source>
        <dbReference type="RefSeq" id="XP_011645752.1"/>
    </source>
</evidence>
<feature type="transmembrane region" description="Helical" evidence="9">
    <location>
        <begin position="20"/>
        <end position="38"/>
    </location>
</feature>
<evidence type="ECO:0000256" key="2">
    <source>
        <dbReference type="ARBA" id="ARBA00004673"/>
    </source>
</evidence>
<comment type="pathway">
    <text evidence="2">Energy metabolism; oxidative phosphorylation.</text>
</comment>
<dbReference type="GO" id="GO:0005743">
    <property type="term" value="C:mitochondrial inner membrane"/>
    <property type="evidence" value="ECO:0007669"/>
    <property type="project" value="UniProtKB-SubCell"/>
</dbReference>
<dbReference type="CTD" id="1345"/>
<evidence type="ECO:0000256" key="3">
    <source>
        <dbReference type="ARBA" id="ARBA00007204"/>
    </source>
</evidence>
<dbReference type="RefSeq" id="XP_011645751.1">
    <property type="nucleotide sequence ID" value="XM_011647449.1"/>
</dbReference>
<dbReference type="InterPro" id="IPR051389">
    <property type="entry name" value="Cytochrome_c_oxidase_VIc"/>
</dbReference>
<comment type="subcellular location">
    <subcellularLocation>
        <location evidence="1">Mitochondrion inner membrane</location>
        <topology evidence="1">Single-pass membrane protein</topology>
    </subcellularLocation>
</comment>
<sequence>MSLEKPQLRGLHMSQIKKNLVGMLIVSFSAAFAFKVMVVDKRKQRYADFYKTYDAEKQLKIMNDAGLMQSYLPSQKK</sequence>
<keyword evidence="8 9" id="KW-0472">Membrane</keyword>
<evidence type="ECO:0000313" key="11">
    <source>
        <dbReference type="RefSeq" id="XP_011645751.1"/>
    </source>
</evidence>
<evidence type="ECO:0000256" key="5">
    <source>
        <dbReference type="ARBA" id="ARBA00022792"/>
    </source>
</evidence>